<feature type="domain" description="Ricin B lectin" evidence="3">
    <location>
        <begin position="340"/>
        <end position="481"/>
    </location>
</feature>
<dbReference type="InterPro" id="IPR011021">
    <property type="entry name" value="Arrestin-like_N"/>
</dbReference>
<dbReference type="InterPro" id="IPR035992">
    <property type="entry name" value="Ricin_B-like_lectins"/>
</dbReference>
<dbReference type="PANTHER" id="PTHR36129:SF2">
    <property type="entry name" value="RICIN B LECTIN DOMAIN-CONTAINING PROTEIN"/>
    <property type="match status" value="1"/>
</dbReference>
<proteinExistence type="inferred from homology"/>
<dbReference type="SMART" id="SM01017">
    <property type="entry name" value="Arrestin_C"/>
    <property type="match status" value="1"/>
</dbReference>
<dbReference type="GO" id="GO:0007399">
    <property type="term" value="P:nervous system development"/>
    <property type="evidence" value="ECO:0007669"/>
    <property type="project" value="UniProtKB-ARBA"/>
</dbReference>
<dbReference type="AlphaFoldDB" id="A0A484DBS8"/>
<dbReference type="Gene3D" id="2.80.10.50">
    <property type="match status" value="1"/>
</dbReference>
<protein>
    <submittedName>
        <fullName evidence="5">Uncharacterized protein</fullName>
    </submittedName>
</protein>
<dbReference type="InterPro" id="IPR000772">
    <property type="entry name" value="Ricin_B_lectin"/>
</dbReference>
<evidence type="ECO:0000256" key="1">
    <source>
        <dbReference type="ARBA" id="ARBA00005298"/>
    </source>
</evidence>
<dbReference type="Proteomes" id="UP000295070">
    <property type="component" value="Chromosome 5"/>
</dbReference>
<evidence type="ECO:0000256" key="2">
    <source>
        <dbReference type="SAM" id="Phobius"/>
    </source>
</evidence>
<evidence type="ECO:0000259" key="4">
    <source>
        <dbReference type="SMART" id="SM01017"/>
    </source>
</evidence>
<comment type="caution">
    <text evidence="5">The sequence shown here is derived from an EMBL/GenBank/DDBJ whole genome shotgun (WGS) entry which is preliminary data.</text>
</comment>
<sequence length="661" mass="72213">MSPIKDLCLACEALNEEATFSEGDTVAGTVTFTLKKETKVKSLMVKAKGDANVSWSEGSGDDERSYTAHTRYFKLKEYLVAENSEGTVLPQGVHCFKFRFQIPQGDMPSSFKGFHGKIVYMLEAKVSRGWLRRSRVQTEFNFVSKSFSHLGHGMCPQSGSVGKEIGVFSKGQVQLSATVNTKVCSPGDTLSVVAKICNSSSKKVKPKFRLQQKTVYRASGSTNSSDQTLCKIVGETIALNSEETVSCQLKIPADAIPTLHHCEIISVDHYLKVYLDISFATDPEVVFPLVIVPSSFARPYPGEAVGPYSAGAPSYSDFPPPAFPVGPYPVPAGPVIFQEACGLKIQNKLLGKCLQVHEGTLGGRVSLGDCSPYSALQEWRWLPESQALSNHHTGDCLTAPGEQYEGVLLQRCVFRAGSDESDAGLAVVDTGRGASSQAWSCSKKGHLTLKGRGLQLSATQESTLVFLSREHKQPGSRWRTFDNQTLCNGRDSKHNQHQPHHHLGKSLEPGIFPSAISDIQRQAEPFGGIMAGDVTETYYPVMDVPLWSLSTKSPADPTMVFFRMDYGMGWKITMLVLSSLALVLGTVILILNVYSNRRKKVVCVLKSYTPRPEVSVPGSPAASERALLTEHAMRLPHSSPTLRGEILIEWKDGTVTPLYEA</sequence>
<dbReference type="EMBL" id="SCKG01000005">
    <property type="protein sequence ID" value="TDH12662.1"/>
    <property type="molecule type" value="Genomic_DNA"/>
</dbReference>
<dbReference type="InterPro" id="IPR052678">
    <property type="entry name" value="OST-beta_subunit"/>
</dbReference>
<dbReference type="SUPFAM" id="SSF50370">
    <property type="entry name" value="Ricin B-like lectins"/>
    <property type="match status" value="1"/>
</dbReference>
<keyword evidence="2" id="KW-0472">Membrane</keyword>
<feature type="transmembrane region" description="Helical" evidence="2">
    <location>
        <begin position="568"/>
        <end position="591"/>
    </location>
</feature>
<organism evidence="5 6">
    <name type="scientific">Perca flavescens</name>
    <name type="common">American yellow perch</name>
    <name type="synonym">Morone flavescens</name>
    <dbReference type="NCBI Taxonomy" id="8167"/>
    <lineage>
        <taxon>Eukaryota</taxon>
        <taxon>Metazoa</taxon>
        <taxon>Chordata</taxon>
        <taxon>Craniata</taxon>
        <taxon>Vertebrata</taxon>
        <taxon>Euteleostomi</taxon>
        <taxon>Actinopterygii</taxon>
        <taxon>Neopterygii</taxon>
        <taxon>Teleostei</taxon>
        <taxon>Neoteleostei</taxon>
        <taxon>Acanthomorphata</taxon>
        <taxon>Eupercaria</taxon>
        <taxon>Perciformes</taxon>
        <taxon>Percoidei</taxon>
        <taxon>Percidae</taxon>
        <taxon>Percinae</taxon>
        <taxon>Perca</taxon>
    </lineage>
</organism>
<gene>
    <name evidence="5" type="ORF">EPR50_G00049410</name>
</gene>
<evidence type="ECO:0000259" key="3">
    <source>
        <dbReference type="SMART" id="SM00458"/>
    </source>
</evidence>
<evidence type="ECO:0000313" key="6">
    <source>
        <dbReference type="Proteomes" id="UP000295070"/>
    </source>
</evidence>
<dbReference type="InterPro" id="IPR014756">
    <property type="entry name" value="Ig_E-set"/>
</dbReference>
<dbReference type="InterPro" id="IPR014752">
    <property type="entry name" value="Arrestin-like_C"/>
</dbReference>
<dbReference type="PROSITE" id="PS50231">
    <property type="entry name" value="RICIN_B_LECTIN"/>
    <property type="match status" value="1"/>
</dbReference>
<dbReference type="Pfam" id="PF02752">
    <property type="entry name" value="Arrestin_C"/>
    <property type="match status" value="1"/>
</dbReference>
<accession>A0A484DBS8</accession>
<keyword evidence="2" id="KW-1133">Transmembrane helix</keyword>
<keyword evidence="2" id="KW-0812">Transmembrane</keyword>
<comment type="similarity">
    <text evidence="1">Belongs to the arrestin family.</text>
</comment>
<evidence type="ECO:0000313" key="5">
    <source>
        <dbReference type="EMBL" id="TDH12662.1"/>
    </source>
</evidence>
<dbReference type="InterPro" id="IPR011022">
    <property type="entry name" value="Arrestin_C-like"/>
</dbReference>
<dbReference type="Pfam" id="PF00339">
    <property type="entry name" value="Arrestin_N"/>
    <property type="match status" value="1"/>
</dbReference>
<feature type="domain" description="Arrestin C-terminal-like" evidence="4">
    <location>
        <begin position="169"/>
        <end position="296"/>
    </location>
</feature>
<dbReference type="SMART" id="SM00458">
    <property type="entry name" value="RICIN"/>
    <property type="match status" value="1"/>
</dbReference>
<reference evidence="5 6" key="1">
    <citation type="submission" date="2019-01" db="EMBL/GenBank/DDBJ databases">
        <title>A chromosome-scale genome assembly of the yellow perch, Perca flavescens.</title>
        <authorList>
            <person name="Feron R."/>
            <person name="Morvezen R."/>
            <person name="Bestin A."/>
            <person name="Haffray P."/>
            <person name="Klopp C."/>
            <person name="Zahm M."/>
            <person name="Cabau C."/>
            <person name="Roques C."/>
            <person name="Donnadieu C."/>
            <person name="Bouchez O."/>
            <person name="Christie M."/>
            <person name="Larson W."/>
            <person name="Guiguen Y."/>
        </authorList>
    </citation>
    <scope>NUCLEOTIDE SEQUENCE [LARGE SCALE GENOMIC DNA]</scope>
    <source>
        <strain evidence="5">YP-PL-M2</strain>
        <tissue evidence="5">Blood</tissue>
    </source>
</reference>
<dbReference type="SUPFAM" id="SSF81296">
    <property type="entry name" value="E set domains"/>
    <property type="match status" value="2"/>
</dbReference>
<keyword evidence="6" id="KW-1185">Reference proteome</keyword>
<dbReference type="PANTHER" id="PTHR36129">
    <property type="entry name" value="ORGANIC SOLUTE TRANSPORTER SUBUNIT BETA-RELATED"/>
    <property type="match status" value="1"/>
</dbReference>
<name>A0A484DBS8_PERFV</name>
<dbReference type="Gene3D" id="2.60.40.640">
    <property type="match status" value="2"/>
</dbReference>
<dbReference type="STRING" id="8167.A0A484DBS8"/>